<dbReference type="Pfam" id="PF13817">
    <property type="entry name" value="DDE_Tnp_IS66_C"/>
    <property type="match status" value="1"/>
</dbReference>
<evidence type="ECO:0000313" key="2">
    <source>
        <dbReference type="EMBL" id="HDZ53817.1"/>
    </source>
</evidence>
<proteinExistence type="predicted"/>
<dbReference type="AlphaFoldDB" id="A0A7V1BIG3"/>
<organism evidence="2">
    <name type="scientific">Sulfitobacter litoralis</name>
    <dbReference type="NCBI Taxonomy" id="335975"/>
    <lineage>
        <taxon>Bacteria</taxon>
        <taxon>Pseudomonadati</taxon>
        <taxon>Pseudomonadota</taxon>
        <taxon>Alphaproteobacteria</taxon>
        <taxon>Rhodobacterales</taxon>
        <taxon>Roseobacteraceae</taxon>
        <taxon>Sulfitobacter</taxon>
    </lineage>
</organism>
<sequence length="39" mass="4507">QAYLADVLNRIHDHKINKLDELLPWNWKALHPEASSQAA</sequence>
<feature type="non-terminal residue" evidence="2">
    <location>
        <position position="1"/>
    </location>
</feature>
<dbReference type="InterPro" id="IPR039552">
    <property type="entry name" value="IS66_C"/>
</dbReference>
<dbReference type="Proteomes" id="UP000885704">
    <property type="component" value="Unassembled WGS sequence"/>
</dbReference>
<name>A0A7V1BIG3_9RHOB</name>
<gene>
    <name evidence="2" type="ORF">ENH63_19000</name>
</gene>
<accession>A0A7V1BIG3</accession>
<protein>
    <submittedName>
        <fullName evidence="2">Transposase domain-containing protein</fullName>
    </submittedName>
</protein>
<dbReference type="EMBL" id="DRFN01000059">
    <property type="protein sequence ID" value="HDZ53817.1"/>
    <property type="molecule type" value="Genomic_DNA"/>
</dbReference>
<dbReference type="RefSeq" id="WP_273056222.1">
    <property type="nucleotide sequence ID" value="NZ_DRFN01000059.1"/>
</dbReference>
<comment type="caution">
    <text evidence="2">The sequence shown here is derived from an EMBL/GenBank/DDBJ whole genome shotgun (WGS) entry which is preliminary data.</text>
</comment>
<reference evidence="2" key="1">
    <citation type="journal article" date="2020" name="mSystems">
        <title>Genome- and Community-Level Interaction Insights into Carbon Utilization and Element Cycling Functions of Hydrothermarchaeota in Hydrothermal Sediment.</title>
        <authorList>
            <person name="Zhou Z."/>
            <person name="Liu Y."/>
            <person name="Xu W."/>
            <person name="Pan J."/>
            <person name="Luo Z.H."/>
            <person name="Li M."/>
        </authorList>
    </citation>
    <scope>NUCLEOTIDE SEQUENCE [LARGE SCALE GENOMIC DNA]</scope>
    <source>
        <strain evidence="2">HyVt-323</strain>
    </source>
</reference>
<evidence type="ECO:0000259" key="1">
    <source>
        <dbReference type="Pfam" id="PF13817"/>
    </source>
</evidence>
<feature type="domain" description="Transposase IS66 C-terminal" evidence="1">
    <location>
        <begin position="1"/>
        <end position="25"/>
    </location>
</feature>